<evidence type="ECO:0000313" key="2">
    <source>
        <dbReference type="Proteomes" id="UP000814033"/>
    </source>
</evidence>
<reference evidence="1" key="2">
    <citation type="journal article" date="2022" name="New Phytol.">
        <title>Evolutionary transition to the ectomycorrhizal habit in the genomes of a hyperdiverse lineage of mushroom-forming fungi.</title>
        <authorList>
            <person name="Looney B."/>
            <person name="Miyauchi S."/>
            <person name="Morin E."/>
            <person name="Drula E."/>
            <person name="Courty P.E."/>
            <person name="Kohler A."/>
            <person name="Kuo A."/>
            <person name="LaButti K."/>
            <person name="Pangilinan J."/>
            <person name="Lipzen A."/>
            <person name="Riley R."/>
            <person name="Andreopoulos W."/>
            <person name="He G."/>
            <person name="Johnson J."/>
            <person name="Nolan M."/>
            <person name="Tritt A."/>
            <person name="Barry K.W."/>
            <person name="Grigoriev I.V."/>
            <person name="Nagy L.G."/>
            <person name="Hibbett D."/>
            <person name="Henrissat B."/>
            <person name="Matheny P.B."/>
            <person name="Labbe J."/>
            <person name="Martin F.M."/>
        </authorList>
    </citation>
    <scope>NUCLEOTIDE SEQUENCE</scope>
    <source>
        <strain evidence="1">FP105234-sp</strain>
    </source>
</reference>
<name>A0ACB8SBN6_9AGAM</name>
<protein>
    <submittedName>
        <fullName evidence="1">Uncharacterized protein</fullName>
    </submittedName>
</protein>
<organism evidence="1 2">
    <name type="scientific">Auriscalpium vulgare</name>
    <dbReference type="NCBI Taxonomy" id="40419"/>
    <lineage>
        <taxon>Eukaryota</taxon>
        <taxon>Fungi</taxon>
        <taxon>Dikarya</taxon>
        <taxon>Basidiomycota</taxon>
        <taxon>Agaricomycotina</taxon>
        <taxon>Agaricomycetes</taxon>
        <taxon>Russulales</taxon>
        <taxon>Auriscalpiaceae</taxon>
        <taxon>Auriscalpium</taxon>
    </lineage>
</organism>
<dbReference type="EMBL" id="MU275841">
    <property type="protein sequence ID" value="KAI0053243.1"/>
    <property type="molecule type" value="Genomic_DNA"/>
</dbReference>
<dbReference type="Proteomes" id="UP000814033">
    <property type="component" value="Unassembled WGS sequence"/>
</dbReference>
<reference evidence="1" key="1">
    <citation type="submission" date="2021-02" db="EMBL/GenBank/DDBJ databases">
        <authorList>
            <consortium name="DOE Joint Genome Institute"/>
            <person name="Ahrendt S."/>
            <person name="Looney B.P."/>
            <person name="Miyauchi S."/>
            <person name="Morin E."/>
            <person name="Drula E."/>
            <person name="Courty P.E."/>
            <person name="Chicoki N."/>
            <person name="Fauchery L."/>
            <person name="Kohler A."/>
            <person name="Kuo A."/>
            <person name="Labutti K."/>
            <person name="Pangilinan J."/>
            <person name="Lipzen A."/>
            <person name="Riley R."/>
            <person name="Andreopoulos W."/>
            <person name="He G."/>
            <person name="Johnson J."/>
            <person name="Barry K.W."/>
            <person name="Grigoriev I.V."/>
            <person name="Nagy L."/>
            <person name="Hibbett D."/>
            <person name="Henrissat B."/>
            <person name="Matheny P.B."/>
            <person name="Labbe J."/>
            <person name="Martin F."/>
        </authorList>
    </citation>
    <scope>NUCLEOTIDE SEQUENCE</scope>
    <source>
        <strain evidence="1">FP105234-sp</strain>
    </source>
</reference>
<keyword evidence="2" id="KW-1185">Reference proteome</keyword>
<accession>A0ACB8SBN6</accession>
<sequence>MTTAYEPVPNDEEGREAAYDSDPLKQTGSTTIVRIIRCSLTIVCVCAVLDVALVLRIASHRQPEIFCTEEPRRDWSTLEYISSYIGFDRLYPNNSIPPVLASRPIVNHALIFGRVWSNKPSKVFSYWQDLRLESHRMTYGPNIERRFLVDPETSTIAQFRAKDYGMERCALVLDIPAYNHTLDASTVSSSTGSSASIDVWALSVEEALQYHTLSWQTKPPRKAYVGSLAAAFGMRVELPAFECPRGSYQTFEYTCSDPACEVDVLSMNGVTYIVQSHAE</sequence>
<comment type="caution">
    <text evidence="1">The sequence shown here is derived from an EMBL/GenBank/DDBJ whole genome shotgun (WGS) entry which is preliminary data.</text>
</comment>
<proteinExistence type="predicted"/>
<evidence type="ECO:0000313" key="1">
    <source>
        <dbReference type="EMBL" id="KAI0053243.1"/>
    </source>
</evidence>
<gene>
    <name evidence="1" type="ORF">FA95DRAFT_1552757</name>
</gene>